<evidence type="ECO:0000313" key="7">
    <source>
        <dbReference type="Proteomes" id="UP000799118"/>
    </source>
</evidence>
<sequence>MTFPDEKAGSDDEVVSYERPTGLRGKFQHPVTQVFILGFVCFMCPGMFVAINGLGGGGQLDATTGANANVALYSTLAFVGFFAGSINNRLGSRLTLQLGTLGYCLYMGSYLSLNIHPNSGAFVVAAGAILGVSAALLWAAQGSLMLAYATEAQKGRYIAIFWSIFNLGGVIGSAVALGTNFHNTAGTVGNGTYIAFIILTAIGFAISMFMTDPKLMIRSDGTKVTLPVHPTWKTQLFGIYLTLKTDPMILLLFPMFFASNWFYTWQFNDFNGALFTLRGRSLNSTLYGLSEIFGAFGMSFILDSSLRRRTRAFGSIAALLLMVFITSIWAYFYQIEYTRASPDLNTIDIFDSPYIGRAFLYISLGFLDAMWQTTTYWLMGAISNDAGKLANMVGFYKSLQSAGAAGVWRIDAVKFPFMDIFISTWVLLVAGPICALPMVHLRVKDHTELADETLVRMDSNGNIHQVEELKVEQEC</sequence>
<dbReference type="Pfam" id="PF05978">
    <property type="entry name" value="UNC-93"/>
    <property type="match status" value="1"/>
</dbReference>
<feature type="transmembrane region" description="Helical" evidence="5">
    <location>
        <begin position="159"/>
        <end position="179"/>
    </location>
</feature>
<dbReference type="PANTHER" id="PTHR23294:SF59">
    <property type="entry name" value="UNC93-LIKE PROTEIN C922.05C"/>
    <property type="match status" value="1"/>
</dbReference>
<dbReference type="GO" id="GO:0016020">
    <property type="term" value="C:membrane"/>
    <property type="evidence" value="ECO:0007669"/>
    <property type="project" value="UniProtKB-SubCell"/>
</dbReference>
<keyword evidence="7" id="KW-1185">Reference proteome</keyword>
<dbReference type="InterPro" id="IPR051617">
    <property type="entry name" value="UNC-93-like_regulator"/>
</dbReference>
<name>A0A6A4IEG0_9AGAR</name>
<evidence type="ECO:0000256" key="3">
    <source>
        <dbReference type="ARBA" id="ARBA00022989"/>
    </source>
</evidence>
<feature type="transmembrane region" description="Helical" evidence="5">
    <location>
        <begin position="34"/>
        <end position="54"/>
    </location>
</feature>
<feature type="transmembrane region" description="Helical" evidence="5">
    <location>
        <begin position="314"/>
        <end position="334"/>
    </location>
</feature>
<feature type="transmembrane region" description="Helical" evidence="5">
    <location>
        <begin position="354"/>
        <end position="377"/>
    </location>
</feature>
<dbReference type="OrthoDB" id="196103at2759"/>
<evidence type="ECO:0000256" key="1">
    <source>
        <dbReference type="ARBA" id="ARBA00004141"/>
    </source>
</evidence>
<dbReference type="InterPro" id="IPR036259">
    <property type="entry name" value="MFS_trans_sf"/>
</dbReference>
<feature type="transmembrane region" description="Helical" evidence="5">
    <location>
        <begin position="119"/>
        <end position="139"/>
    </location>
</feature>
<accession>A0A6A4IEG0</accession>
<dbReference type="Proteomes" id="UP000799118">
    <property type="component" value="Unassembled WGS sequence"/>
</dbReference>
<evidence type="ECO:0000256" key="2">
    <source>
        <dbReference type="ARBA" id="ARBA00022692"/>
    </source>
</evidence>
<dbReference type="InterPro" id="IPR010291">
    <property type="entry name" value="Ion_channel_UNC-93"/>
</dbReference>
<dbReference type="SUPFAM" id="SSF103473">
    <property type="entry name" value="MFS general substrate transporter"/>
    <property type="match status" value="1"/>
</dbReference>
<dbReference type="Gene3D" id="1.20.1250.20">
    <property type="entry name" value="MFS general substrate transporter like domains"/>
    <property type="match status" value="1"/>
</dbReference>
<proteinExistence type="predicted"/>
<feature type="transmembrane region" description="Helical" evidence="5">
    <location>
        <begin position="191"/>
        <end position="210"/>
    </location>
</feature>
<dbReference type="AlphaFoldDB" id="A0A6A4IEG0"/>
<protein>
    <submittedName>
        <fullName evidence="6">MFS general substrate transporter</fullName>
    </submittedName>
</protein>
<feature type="transmembrane region" description="Helical" evidence="5">
    <location>
        <begin position="94"/>
        <end position="113"/>
    </location>
</feature>
<feature type="transmembrane region" description="Helical" evidence="5">
    <location>
        <begin position="285"/>
        <end position="302"/>
    </location>
</feature>
<keyword evidence="3 5" id="KW-1133">Transmembrane helix</keyword>
<comment type="subcellular location">
    <subcellularLocation>
        <location evidence="1">Membrane</location>
        <topology evidence="1">Multi-pass membrane protein</topology>
    </subcellularLocation>
</comment>
<evidence type="ECO:0000313" key="6">
    <source>
        <dbReference type="EMBL" id="KAE9408979.1"/>
    </source>
</evidence>
<keyword evidence="2 5" id="KW-0812">Transmembrane</keyword>
<gene>
    <name evidence="6" type="ORF">BT96DRAFT_849034</name>
</gene>
<dbReference type="EMBL" id="ML769389">
    <property type="protein sequence ID" value="KAE9408979.1"/>
    <property type="molecule type" value="Genomic_DNA"/>
</dbReference>
<feature type="transmembrane region" description="Helical" evidence="5">
    <location>
        <begin position="420"/>
        <end position="439"/>
    </location>
</feature>
<evidence type="ECO:0000256" key="4">
    <source>
        <dbReference type="ARBA" id="ARBA00023136"/>
    </source>
</evidence>
<dbReference type="PANTHER" id="PTHR23294">
    <property type="entry name" value="ET TRANSLATION PRODUCT-RELATED"/>
    <property type="match status" value="1"/>
</dbReference>
<evidence type="ECO:0000256" key="5">
    <source>
        <dbReference type="SAM" id="Phobius"/>
    </source>
</evidence>
<keyword evidence="4 5" id="KW-0472">Membrane</keyword>
<feature type="transmembrane region" description="Helical" evidence="5">
    <location>
        <begin position="66"/>
        <end position="87"/>
    </location>
</feature>
<reference evidence="6" key="1">
    <citation type="journal article" date="2019" name="Environ. Microbiol.">
        <title>Fungal ecological strategies reflected in gene transcription - a case study of two litter decomposers.</title>
        <authorList>
            <person name="Barbi F."/>
            <person name="Kohler A."/>
            <person name="Barry K."/>
            <person name="Baskaran P."/>
            <person name="Daum C."/>
            <person name="Fauchery L."/>
            <person name="Ihrmark K."/>
            <person name="Kuo A."/>
            <person name="LaButti K."/>
            <person name="Lipzen A."/>
            <person name="Morin E."/>
            <person name="Grigoriev I.V."/>
            <person name="Henrissat B."/>
            <person name="Lindahl B."/>
            <person name="Martin F."/>
        </authorList>
    </citation>
    <scope>NUCLEOTIDE SEQUENCE</scope>
    <source>
        <strain evidence="6">JB14</strain>
    </source>
</reference>
<organism evidence="6 7">
    <name type="scientific">Gymnopus androsaceus JB14</name>
    <dbReference type="NCBI Taxonomy" id="1447944"/>
    <lineage>
        <taxon>Eukaryota</taxon>
        <taxon>Fungi</taxon>
        <taxon>Dikarya</taxon>
        <taxon>Basidiomycota</taxon>
        <taxon>Agaricomycotina</taxon>
        <taxon>Agaricomycetes</taxon>
        <taxon>Agaricomycetidae</taxon>
        <taxon>Agaricales</taxon>
        <taxon>Marasmiineae</taxon>
        <taxon>Omphalotaceae</taxon>
        <taxon>Gymnopus</taxon>
    </lineage>
</organism>